<organism evidence="1 2">
    <name type="scientific">Cryptomeria japonica</name>
    <name type="common">Japanese cedar</name>
    <name type="synonym">Cupressus japonica</name>
    <dbReference type="NCBI Taxonomy" id="3369"/>
    <lineage>
        <taxon>Eukaryota</taxon>
        <taxon>Viridiplantae</taxon>
        <taxon>Streptophyta</taxon>
        <taxon>Embryophyta</taxon>
        <taxon>Tracheophyta</taxon>
        <taxon>Spermatophyta</taxon>
        <taxon>Pinopsida</taxon>
        <taxon>Pinidae</taxon>
        <taxon>Conifers II</taxon>
        <taxon>Cupressales</taxon>
        <taxon>Cupressaceae</taxon>
        <taxon>Cryptomeria</taxon>
    </lineage>
</organism>
<dbReference type="EMBL" id="BSEH01000728">
    <property type="protein sequence ID" value="GLJ59163.1"/>
    <property type="molecule type" value="Genomic_DNA"/>
</dbReference>
<accession>A0AAD3NTX1</accession>
<protein>
    <submittedName>
        <fullName evidence="1">Uncharacterized protein</fullName>
    </submittedName>
</protein>
<reference evidence="1" key="1">
    <citation type="submission" date="2022-12" db="EMBL/GenBank/DDBJ databases">
        <title>Chromosome-Level Genome Assembly of Japanese Cedar (Cryptomeriajaponica D. Don).</title>
        <authorList>
            <person name="Fujino T."/>
            <person name="Yamaguchi K."/>
            <person name="Yokoyama T."/>
            <person name="Hamanaka T."/>
            <person name="Harazono Y."/>
            <person name="Kamada H."/>
            <person name="Kobayashi W."/>
            <person name="Ujino-Ihara T."/>
            <person name="Uchiyama K."/>
            <person name="Matsumoto A."/>
            <person name="Izuno A."/>
            <person name="Tsumura Y."/>
            <person name="Toyoda A."/>
            <person name="Shigenobu S."/>
            <person name="Moriguchi Y."/>
            <person name="Ueno S."/>
            <person name="Kasahara M."/>
        </authorList>
    </citation>
    <scope>NUCLEOTIDE SEQUENCE</scope>
</reference>
<keyword evidence="2" id="KW-1185">Reference proteome</keyword>
<evidence type="ECO:0000313" key="1">
    <source>
        <dbReference type="EMBL" id="GLJ59163.1"/>
    </source>
</evidence>
<gene>
    <name evidence="1" type="ORF">SUGI_1495540</name>
</gene>
<dbReference type="AlphaFoldDB" id="A0AAD3NTX1"/>
<evidence type="ECO:0000313" key="2">
    <source>
        <dbReference type="Proteomes" id="UP001234787"/>
    </source>
</evidence>
<name>A0AAD3NTX1_CRYJA</name>
<sequence>MIGSVRLRTSGKQKLGRNLDGRNNFDGSILSGTVCPPMDGNQTLLYNRRGINERKGDRYPSLPINTRAVKAALLCAGTERIGSLRRDETTEGHSDLERHFLLHLRLTGTLSIGMNRLLFAGRLWVHSGRWVGRK</sequence>
<comment type="caution">
    <text evidence="1">The sequence shown here is derived from an EMBL/GenBank/DDBJ whole genome shotgun (WGS) entry which is preliminary data.</text>
</comment>
<proteinExistence type="predicted"/>
<dbReference type="Proteomes" id="UP001234787">
    <property type="component" value="Unassembled WGS sequence"/>
</dbReference>